<feature type="domain" description="Histidine kinase" evidence="11">
    <location>
        <begin position="923"/>
        <end position="1020"/>
    </location>
</feature>
<dbReference type="Pfam" id="PF00512">
    <property type="entry name" value="HisKA"/>
    <property type="match status" value="1"/>
</dbReference>
<dbReference type="RefSeq" id="WP_379237477.1">
    <property type="nucleotide sequence ID" value="NZ_JBHSTE010000007.1"/>
</dbReference>
<evidence type="ECO:0000313" key="13">
    <source>
        <dbReference type="EMBL" id="MFC6334692.1"/>
    </source>
</evidence>
<evidence type="ECO:0000256" key="8">
    <source>
        <dbReference type="ARBA" id="ARBA00023012"/>
    </source>
</evidence>
<accession>A0ABW1V7K0</accession>
<dbReference type="InterPro" id="IPR003661">
    <property type="entry name" value="HisK_dim/P_dom"/>
</dbReference>
<evidence type="ECO:0000256" key="7">
    <source>
        <dbReference type="ARBA" id="ARBA00022840"/>
    </source>
</evidence>
<dbReference type="GO" id="GO:0005524">
    <property type="term" value="F:ATP binding"/>
    <property type="evidence" value="ECO:0007669"/>
    <property type="project" value="UniProtKB-KW"/>
</dbReference>
<dbReference type="Proteomes" id="UP001596233">
    <property type="component" value="Unassembled WGS sequence"/>
</dbReference>
<dbReference type="Gene3D" id="1.10.287.130">
    <property type="match status" value="1"/>
</dbReference>
<keyword evidence="14" id="KW-1185">Reference proteome</keyword>
<keyword evidence="4" id="KW-0808">Transferase</keyword>
<dbReference type="InterPro" id="IPR011006">
    <property type="entry name" value="CheY-like_superfamily"/>
</dbReference>
<keyword evidence="8" id="KW-0902">Two-component regulatory system</keyword>
<feature type="transmembrane region" description="Helical" evidence="10">
    <location>
        <begin position="364"/>
        <end position="383"/>
    </location>
</feature>
<dbReference type="SMART" id="SM00448">
    <property type="entry name" value="REC"/>
    <property type="match status" value="1"/>
</dbReference>
<dbReference type="InterPro" id="IPR036097">
    <property type="entry name" value="HisK_dim/P_sf"/>
</dbReference>
<dbReference type="InterPro" id="IPR005467">
    <property type="entry name" value="His_kinase_dom"/>
</dbReference>
<comment type="caution">
    <text evidence="13">The sequence shown here is derived from an EMBL/GenBank/DDBJ whole genome shotgun (WGS) entry which is preliminary data.</text>
</comment>
<reference evidence="14" key="1">
    <citation type="journal article" date="2019" name="Int. J. Syst. Evol. Microbiol.">
        <title>The Global Catalogue of Microorganisms (GCM) 10K type strain sequencing project: providing services to taxonomists for standard genome sequencing and annotation.</title>
        <authorList>
            <consortium name="The Broad Institute Genomics Platform"/>
            <consortium name="The Broad Institute Genome Sequencing Center for Infectious Disease"/>
            <person name="Wu L."/>
            <person name="Ma J."/>
        </authorList>
    </citation>
    <scope>NUCLEOTIDE SEQUENCE [LARGE SCALE GENOMIC DNA]</scope>
    <source>
        <strain evidence="14">PCU 280</strain>
    </source>
</reference>
<dbReference type="Gene3D" id="3.40.50.2300">
    <property type="match status" value="1"/>
</dbReference>
<evidence type="ECO:0000256" key="5">
    <source>
        <dbReference type="ARBA" id="ARBA00022741"/>
    </source>
</evidence>
<dbReference type="InterPro" id="IPR003594">
    <property type="entry name" value="HATPase_dom"/>
</dbReference>
<keyword evidence="7 13" id="KW-0067">ATP-binding</keyword>
<feature type="domain" description="Histidine kinase" evidence="11">
    <location>
        <begin position="439"/>
        <end position="656"/>
    </location>
</feature>
<evidence type="ECO:0000259" key="11">
    <source>
        <dbReference type="PROSITE" id="PS50109"/>
    </source>
</evidence>
<keyword evidence="10" id="KW-1133">Transmembrane helix</keyword>
<dbReference type="InterPro" id="IPR036890">
    <property type="entry name" value="HATPase_C_sf"/>
</dbReference>
<feature type="transmembrane region" description="Helical" evidence="10">
    <location>
        <begin position="12"/>
        <end position="36"/>
    </location>
</feature>
<evidence type="ECO:0000256" key="1">
    <source>
        <dbReference type="ARBA" id="ARBA00000085"/>
    </source>
</evidence>
<feature type="transmembrane region" description="Helical" evidence="10">
    <location>
        <begin position="245"/>
        <end position="268"/>
    </location>
</feature>
<sequence>MNRLQETTIKRHILPLLLMCGTFFIGIAVLITHWIWPNDNNYPVAVNGELKAAGWDFSQMGVIPLKGEWEFYEGELLQPDDFTQSNHRAPSFVQVPSSFAESEDGSRPSYGTYRLKIYVDESDSFSLRLKKVRLSNHVFINGEDYAGSGRPAQSEASFVASIAPYFTMFNVENGVIELIIQVASFDNMNGGIAQAPEFGLTKDVIKRQEFARLSDVSLITALFMFGLYYVGMFRHWRREPHLKYFSLFCLLLAFFFAIDNELLILLFFPNFSFLWLQKLLFLLPLITIYFFGQYVLSYLRKTDMMYARILPWIALVYALFAFVTPNRFLVDFLWAHVVLASLYLGLLFLAIFSNRERPVQGKGYLLLGLLALLAMWIFAQFRYQMALDSPYFMVLSPLMLVLSQALLMADRLHDSYVQNEKMNRQLLAFDRQKDEFLAKTSHELRTPLHGIINLSQIMLEDKQHSLPAEHLDNIRLVQAIGNRLAGLVHDVLDLNKIRYGQLKLLLKPVDLTVSVEFVIQTLSVIVDKPGVKIVNDIPAGLPLVWTDEDRLQQVLYNLVENGLKFTESGHVRVHAAAAGKQLNISVSDTGIGIPEERLDSLFRPFTSYDEHEGWHGGLGLGLSIAKELIEQQQGTLSVSSQEGVGTTFTFTLPVSSEKTATQPRISQQSYSSLDDYEMVAATEEGLRHQQQLTNVHLLIVDDEPVNRKILIHVANSLQYSYTAVGSGEEALAILKRGRLPDLLLLDVMMPGISGLDVCKEIRKTHGLGELPVLMLTAFGQKRDLAAAFTAGANDILQKPFDMSELRARMQSLLAMKQSFELSIRKEMDFLQAQITPHFLYNSLNAVVGLSYTDTQKLRELIVNLSTYLRSKFTFLSVSGVIPFERELELVEAYLAIEEVRFGGQFKIVYHIEDDFHCMLPPLILQPIVENAVRHGVAVKDGEGVIQIHARMTERGAEIVVADNGAGMKEERLQAIAEGTTGRVGIENVNRRLSMLYGRKLIIDSKAGEGTQVTIIIPEEEIHEGDIN</sequence>
<dbReference type="InterPro" id="IPR011623">
    <property type="entry name" value="7TMR_DISM_rcpt_extracell_dom1"/>
</dbReference>
<dbReference type="SUPFAM" id="SSF47384">
    <property type="entry name" value="Homodimeric domain of signal transducing histidine kinase"/>
    <property type="match status" value="1"/>
</dbReference>
<evidence type="ECO:0000256" key="3">
    <source>
        <dbReference type="ARBA" id="ARBA00022553"/>
    </source>
</evidence>
<dbReference type="InterPro" id="IPR004358">
    <property type="entry name" value="Sig_transdc_His_kin-like_C"/>
</dbReference>
<dbReference type="PANTHER" id="PTHR43047">
    <property type="entry name" value="TWO-COMPONENT HISTIDINE PROTEIN KINASE"/>
    <property type="match status" value="1"/>
</dbReference>
<dbReference type="PROSITE" id="PS50110">
    <property type="entry name" value="RESPONSE_REGULATORY"/>
    <property type="match status" value="1"/>
</dbReference>
<dbReference type="EC" id="2.7.13.3" evidence="2"/>
<evidence type="ECO:0000313" key="14">
    <source>
        <dbReference type="Proteomes" id="UP001596233"/>
    </source>
</evidence>
<feature type="domain" description="Response regulatory" evidence="12">
    <location>
        <begin position="696"/>
        <end position="813"/>
    </location>
</feature>
<dbReference type="Gene3D" id="3.30.565.10">
    <property type="entry name" value="Histidine kinase-like ATPase, C-terminal domain"/>
    <property type="match status" value="2"/>
</dbReference>
<dbReference type="CDD" id="cd00082">
    <property type="entry name" value="HisKA"/>
    <property type="match status" value="1"/>
</dbReference>
<dbReference type="SUPFAM" id="SSF52172">
    <property type="entry name" value="CheY-like"/>
    <property type="match status" value="1"/>
</dbReference>
<feature type="transmembrane region" description="Helical" evidence="10">
    <location>
        <begin position="274"/>
        <end position="297"/>
    </location>
</feature>
<name>A0ABW1V7K0_9BACL</name>
<dbReference type="Pfam" id="PF02518">
    <property type="entry name" value="HATPase_c"/>
    <property type="match status" value="2"/>
</dbReference>
<evidence type="ECO:0000256" key="4">
    <source>
        <dbReference type="ARBA" id="ARBA00022679"/>
    </source>
</evidence>
<proteinExistence type="predicted"/>
<keyword evidence="6" id="KW-0418">Kinase</keyword>
<feature type="transmembrane region" description="Helical" evidence="10">
    <location>
        <begin position="216"/>
        <end position="233"/>
    </location>
</feature>
<feature type="transmembrane region" description="Helical" evidence="10">
    <location>
        <begin position="309"/>
        <end position="326"/>
    </location>
</feature>
<dbReference type="Pfam" id="PF06580">
    <property type="entry name" value="His_kinase"/>
    <property type="match status" value="1"/>
</dbReference>
<dbReference type="Pfam" id="PF07695">
    <property type="entry name" value="7TMR-DISM_7TM"/>
    <property type="match status" value="1"/>
</dbReference>
<keyword evidence="10" id="KW-0812">Transmembrane</keyword>
<dbReference type="EMBL" id="JBHSTE010000007">
    <property type="protein sequence ID" value="MFC6334692.1"/>
    <property type="molecule type" value="Genomic_DNA"/>
</dbReference>
<keyword evidence="5" id="KW-0547">Nucleotide-binding</keyword>
<evidence type="ECO:0000256" key="6">
    <source>
        <dbReference type="ARBA" id="ARBA00022777"/>
    </source>
</evidence>
<dbReference type="InterPro" id="IPR010559">
    <property type="entry name" value="Sig_transdc_His_kin_internal"/>
</dbReference>
<dbReference type="SUPFAM" id="SSF55874">
    <property type="entry name" value="ATPase domain of HSP90 chaperone/DNA topoisomerase II/histidine kinase"/>
    <property type="match status" value="2"/>
</dbReference>
<dbReference type="PROSITE" id="PS50109">
    <property type="entry name" value="HIS_KIN"/>
    <property type="match status" value="2"/>
</dbReference>
<gene>
    <name evidence="13" type="ORF">ACFP56_18835</name>
</gene>
<evidence type="ECO:0000256" key="10">
    <source>
        <dbReference type="SAM" id="Phobius"/>
    </source>
</evidence>
<dbReference type="SMART" id="SM00387">
    <property type="entry name" value="HATPase_c"/>
    <property type="match status" value="2"/>
</dbReference>
<evidence type="ECO:0000256" key="2">
    <source>
        <dbReference type="ARBA" id="ARBA00012438"/>
    </source>
</evidence>
<comment type="catalytic activity">
    <reaction evidence="1">
        <text>ATP + protein L-histidine = ADP + protein N-phospho-L-histidine.</text>
        <dbReference type="EC" id="2.7.13.3"/>
    </reaction>
</comment>
<dbReference type="InterPro" id="IPR001789">
    <property type="entry name" value="Sig_transdc_resp-reg_receiver"/>
</dbReference>
<feature type="transmembrane region" description="Helical" evidence="10">
    <location>
        <begin position="332"/>
        <end position="352"/>
    </location>
</feature>
<dbReference type="PRINTS" id="PR00344">
    <property type="entry name" value="BCTRLSENSOR"/>
</dbReference>
<dbReference type="SMART" id="SM00388">
    <property type="entry name" value="HisKA"/>
    <property type="match status" value="1"/>
</dbReference>
<dbReference type="PANTHER" id="PTHR43047:SF72">
    <property type="entry name" value="OSMOSENSING HISTIDINE PROTEIN KINASE SLN1"/>
    <property type="match status" value="1"/>
</dbReference>
<feature type="modified residue" description="4-aspartylphosphate" evidence="9">
    <location>
        <position position="746"/>
    </location>
</feature>
<evidence type="ECO:0000256" key="9">
    <source>
        <dbReference type="PROSITE-ProRule" id="PRU00169"/>
    </source>
</evidence>
<keyword evidence="10" id="KW-0472">Membrane</keyword>
<evidence type="ECO:0000259" key="12">
    <source>
        <dbReference type="PROSITE" id="PS50110"/>
    </source>
</evidence>
<keyword evidence="3 9" id="KW-0597">Phosphoprotein</keyword>
<protein>
    <recommendedName>
        <fullName evidence="2">histidine kinase</fullName>
        <ecNumber evidence="2">2.7.13.3</ecNumber>
    </recommendedName>
</protein>
<dbReference type="Pfam" id="PF00072">
    <property type="entry name" value="Response_reg"/>
    <property type="match status" value="1"/>
</dbReference>
<organism evidence="13 14">
    <name type="scientific">Paenibacillus septentrionalis</name>
    <dbReference type="NCBI Taxonomy" id="429342"/>
    <lineage>
        <taxon>Bacteria</taxon>
        <taxon>Bacillati</taxon>
        <taxon>Bacillota</taxon>
        <taxon>Bacilli</taxon>
        <taxon>Bacillales</taxon>
        <taxon>Paenibacillaceae</taxon>
        <taxon>Paenibacillus</taxon>
    </lineage>
</organism>